<keyword evidence="9" id="KW-1185">Reference proteome</keyword>
<evidence type="ECO:0000313" key="8">
    <source>
        <dbReference type="EMBL" id="KAK3093992.1"/>
    </source>
</evidence>
<feature type="compositionally biased region" description="Polar residues" evidence="6">
    <location>
        <begin position="19"/>
        <end position="88"/>
    </location>
</feature>
<evidence type="ECO:0000256" key="2">
    <source>
        <dbReference type="ARBA" id="ARBA00010095"/>
    </source>
</evidence>
<dbReference type="AlphaFoldDB" id="A0AA88XY64"/>
<evidence type="ECO:0000256" key="5">
    <source>
        <dbReference type="ARBA" id="ARBA00023136"/>
    </source>
</evidence>
<dbReference type="InterPro" id="IPR003377">
    <property type="entry name" value="Cornichon"/>
</dbReference>
<feature type="region of interest" description="Disordered" evidence="6">
    <location>
        <begin position="1"/>
        <end position="90"/>
    </location>
</feature>
<sequence>MSAETELSHTNDSTRSHVSDTSTTSYESVQSSDLSNAPSVTDTSRYSSSQEVTQVTHPQEVTRVTNPHEVTQVTHPQEVNSQDVNPQTRRSERVITLSDLECDYLNATACCSRINKWVLPEAVAQGILTVLLLFTGHWILFLLYVPCTAWLAYKIITKPSGDIGLYDPTEIHNRQQLKIYMRDNMIKMAFHLIFFFIYLYWMIYTLLKDDTTMFGHEAKRAELTDDPYETHEVLDEM</sequence>
<dbReference type="Pfam" id="PF03311">
    <property type="entry name" value="Cornichon"/>
    <property type="match status" value="1"/>
</dbReference>
<protein>
    <submittedName>
        <fullName evidence="8">Uncharacterized protein</fullName>
    </submittedName>
</protein>
<name>A0AA88XY64_PINIB</name>
<gene>
    <name evidence="8" type="ORF">FSP39_022628</name>
</gene>
<dbReference type="PANTHER" id="PTHR12290">
    <property type="entry name" value="CORNICHON-RELATED"/>
    <property type="match status" value="1"/>
</dbReference>
<evidence type="ECO:0000256" key="4">
    <source>
        <dbReference type="ARBA" id="ARBA00022989"/>
    </source>
</evidence>
<dbReference type="Proteomes" id="UP001186944">
    <property type="component" value="Unassembled WGS sequence"/>
</dbReference>
<accession>A0AA88XY64</accession>
<feature type="compositionally biased region" description="Basic and acidic residues" evidence="6">
    <location>
        <begin position="1"/>
        <end position="18"/>
    </location>
</feature>
<keyword evidence="5 7" id="KW-0472">Membrane</keyword>
<comment type="subcellular location">
    <subcellularLocation>
        <location evidence="1">Membrane</location>
        <topology evidence="1">Multi-pass membrane protein</topology>
    </subcellularLocation>
</comment>
<proteinExistence type="inferred from homology"/>
<organism evidence="8 9">
    <name type="scientific">Pinctada imbricata</name>
    <name type="common">Atlantic pearl-oyster</name>
    <name type="synonym">Pinctada martensii</name>
    <dbReference type="NCBI Taxonomy" id="66713"/>
    <lineage>
        <taxon>Eukaryota</taxon>
        <taxon>Metazoa</taxon>
        <taxon>Spiralia</taxon>
        <taxon>Lophotrochozoa</taxon>
        <taxon>Mollusca</taxon>
        <taxon>Bivalvia</taxon>
        <taxon>Autobranchia</taxon>
        <taxon>Pteriomorphia</taxon>
        <taxon>Pterioida</taxon>
        <taxon>Pterioidea</taxon>
        <taxon>Pteriidae</taxon>
        <taxon>Pinctada</taxon>
    </lineage>
</organism>
<comment type="caution">
    <text evidence="8">The sequence shown here is derived from an EMBL/GenBank/DDBJ whole genome shotgun (WGS) entry which is preliminary data.</text>
</comment>
<reference evidence="8" key="1">
    <citation type="submission" date="2019-08" db="EMBL/GenBank/DDBJ databases">
        <title>The improved chromosome-level genome for the pearl oyster Pinctada fucata martensii using PacBio sequencing and Hi-C.</title>
        <authorList>
            <person name="Zheng Z."/>
        </authorList>
    </citation>
    <scope>NUCLEOTIDE SEQUENCE</scope>
    <source>
        <strain evidence="8">ZZ-2019</strain>
        <tissue evidence="8">Adductor muscle</tissue>
    </source>
</reference>
<evidence type="ECO:0000256" key="6">
    <source>
        <dbReference type="SAM" id="MobiDB-lite"/>
    </source>
</evidence>
<keyword evidence="3 7" id="KW-0812">Transmembrane</keyword>
<evidence type="ECO:0000256" key="1">
    <source>
        <dbReference type="ARBA" id="ARBA00004141"/>
    </source>
</evidence>
<dbReference type="GO" id="GO:0016020">
    <property type="term" value="C:membrane"/>
    <property type="evidence" value="ECO:0007669"/>
    <property type="project" value="UniProtKB-SubCell"/>
</dbReference>
<dbReference type="SMART" id="SM01398">
    <property type="entry name" value="Cornichon"/>
    <property type="match status" value="1"/>
</dbReference>
<keyword evidence="4 7" id="KW-1133">Transmembrane helix</keyword>
<comment type="similarity">
    <text evidence="2">Belongs to the cornichon family.</text>
</comment>
<dbReference type="GO" id="GO:0016192">
    <property type="term" value="P:vesicle-mediated transport"/>
    <property type="evidence" value="ECO:0007669"/>
    <property type="project" value="InterPro"/>
</dbReference>
<evidence type="ECO:0000256" key="7">
    <source>
        <dbReference type="SAM" id="Phobius"/>
    </source>
</evidence>
<evidence type="ECO:0000256" key="3">
    <source>
        <dbReference type="ARBA" id="ARBA00022692"/>
    </source>
</evidence>
<feature type="transmembrane region" description="Helical" evidence="7">
    <location>
        <begin position="188"/>
        <end position="207"/>
    </location>
</feature>
<feature type="transmembrane region" description="Helical" evidence="7">
    <location>
        <begin position="122"/>
        <end position="145"/>
    </location>
</feature>
<dbReference type="EMBL" id="VSWD01000009">
    <property type="protein sequence ID" value="KAK3093992.1"/>
    <property type="molecule type" value="Genomic_DNA"/>
</dbReference>
<evidence type="ECO:0000313" key="9">
    <source>
        <dbReference type="Proteomes" id="UP001186944"/>
    </source>
</evidence>